<reference evidence="2" key="2">
    <citation type="submission" date="2020-09" db="EMBL/GenBank/DDBJ databases">
        <authorList>
            <person name="Sun Q."/>
            <person name="Kim S."/>
        </authorList>
    </citation>
    <scope>NUCLEOTIDE SEQUENCE</scope>
    <source>
        <strain evidence="2">KCTC 12113</strain>
    </source>
</reference>
<evidence type="ECO:0008006" key="4">
    <source>
        <dbReference type="Google" id="ProtNLM"/>
    </source>
</evidence>
<evidence type="ECO:0000313" key="2">
    <source>
        <dbReference type="EMBL" id="GGW26135.1"/>
    </source>
</evidence>
<protein>
    <recommendedName>
        <fullName evidence="4">DUF4890 domain-containing protein</fullName>
    </recommendedName>
</protein>
<feature type="signal peptide" evidence="1">
    <location>
        <begin position="1"/>
        <end position="22"/>
    </location>
</feature>
<dbReference type="RefSeq" id="WP_026813042.1">
    <property type="nucleotide sequence ID" value="NZ_BMWP01000004.1"/>
</dbReference>
<keyword evidence="1" id="KW-0732">Signal</keyword>
<proteinExistence type="predicted"/>
<organism evidence="2 3">
    <name type="scientific">Arenibacter certesii</name>
    <dbReference type="NCBI Taxonomy" id="228955"/>
    <lineage>
        <taxon>Bacteria</taxon>
        <taxon>Pseudomonadati</taxon>
        <taxon>Bacteroidota</taxon>
        <taxon>Flavobacteriia</taxon>
        <taxon>Flavobacteriales</taxon>
        <taxon>Flavobacteriaceae</taxon>
        <taxon>Arenibacter</taxon>
    </lineage>
</organism>
<feature type="chain" id="PRO_5037090616" description="DUF4890 domain-containing protein" evidence="1">
    <location>
        <begin position="23"/>
        <end position="157"/>
    </location>
</feature>
<reference evidence="2" key="1">
    <citation type="journal article" date="2014" name="Int. J. Syst. Evol. Microbiol.">
        <title>Complete genome sequence of Corynebacterium casei LMG S-19264T (=DSM 44701T), isolated from a smear-ripened cheese.</title>
        <authorList>
            <consortium name="US DOE Joint Genome Institute (JGI-PGF)"/>
            <person name="Walter F."/>
            <person name="Albersmeier A."/>
            <person name="Kalinowski J."/>
            <person name="Ruckert C."/>
        </authorList>
    </citation>
    <scope>NUCLEOTIDE SEQUENCE</scope>
    <source>
        <strain evidence="2">KCTC 12113</strain>
    </source>
</reference>
<dbReference type="Proteomes" id="UP000634668">
    <property type="component" value="Unassembled WGS sequence"/>
</dbReference>
<comment type="caution">
    <text evidence="2">The sequence shown here is derived from an EMBL/GenBank/DDBJ whole genome shotgun (WGS) entry which is preliminary data.</text>
</comment>
<evidence type="ECO:0000313" key="3">
    <source>
        <dbReference type="Proteomes" id="UP000634668"/>
    </source>
</evidence>
<dbReference type="EMBL" id="BMWP01000004">
    <property type="protein sequence ID" value="GGW26135.1"/>
    <property type="molecule type" value="Genomic_DNA"/>
</dbReference>
<accession>A0A918MJ55</accession>
<sequence>MKTNKKLYVSLLLGLLSFPFLSAQYGYGYGNGYGYGRQRNAMPQVTETPKEPENLTAEQIVDAEMPAISEKLELNAFEEAVLSSTLKKYLQERIEMQILKLPPEKMREGFERITKQQDEELKAGLPIEKYEAFVALQENGFKKVKDKKKRKKKKSNN</sequence>
<name>A0A918MJ55_9FLAO</name>
<keyword evidence="3" id="KW-1185">Reference proteome</keyword>
<dbReference type="AlphaFoldDB" id="A0A918MJ55"/>
<evidence type="ECO:0000256" key="1">
    <source>
        <dbReference type="SAM" id="SignalP"/>
    </source>
</evidence>
<gene>
    <name evidence="2" type="ORF">GCM10007383_08920</name>
</gene>